<dbReference type="EMBL" id="QASA01000001">
    <property type="protein sequence ID" value="RDC63971.1"/>
    <property type="molecule type" value="Genomic_DNA"/>
</dbReference>
<evidence type="ECO:0000256" key="1">
    <source>
        <dbReference type="HAMAP-Rule" id="MF_00691"/>
    </source>
</evidence>
<dbReference type="RefSeq" id="WP_115373187.1">
    <property type="nucleotide sequence ID" value="NZ_QASA01000001.1"/>
</dbReference>
<gene>
    <name evidence="1" type="primary">pxpA</name>
    <name evidence="2" type="ORF">AHMF7616_02581</name>
</gene>
<comment type="catalytic activity">
    <reaction evidence="1">
        <text>5-oxo-L-proline + ATP + 2 H2O = L-glutamate + ADP + phosphate + H(+)</text>
        <dbReference type="Rhea" id="RHEA:10348"/>
        <dbReference type="ChEBI" id="CHEBI:15377"/>
        <dbReference type="ChEBI" id="CHEBI:15378"/>
        <dbReference type="ChEBI" id="CHEBI:29985"/>
        <dbReference type="ChEBI" id="CHEBI:30616"/>
        <dbReference type="ChEBI" id="CHEBI:43474"/>
        <dbReference type="ChEBI" id="CHEBI:58402"/>
        <dbReference type="ChEBI" id="CHEBI:456216"/>
        <dbReference type="EC" id="3.5.2.9"/>
    </reaction>
</comment>
<dbReference type="PANTHER" id="PTHR30292">
    <property type="entry name" value="UNCHARACTERIZED PROTEIN YBGL-RELATED"/>
    <property type="match status" value="1"/>
</dbReference>
<dbReference type="PANTHER" id="PTHR30292:SF0">
    <property type="entry name" value="5-OXOPROLINASE SUBUNIT A"/>
    <property type="match status" value="1"/>
</dbReference>
<dbReference type="NCBIfam" id="NF003816">
    <property type="entry name" value="PRK05406.1-5"/>
    <property type="match status" value="1"/>
</dbReference>
<dbReference type="Gene3D" id="3.20.20.370">
    <property type="entry name" value="Glycoside hydrolase/deacetylase"/>
    <property type="match status" value="1"/>
</dbReference>
<comment type="similarity">
    <text evidence="1">Belongs to the LamB/PxpA family.</text>
</comment>
<dbReference type="EC" id="3.5.2.9" evidence="1"/>
<name>A0A369QGB1_9BACT</name>
<comment type="subunit">
    <text evidence="1">Forms a complex composed of PxpA, PxpB and PxpC.</text>
</comment>
<dbReference type="Pfam" id="PF03746">
    <property type="entry name" value="LamB_YcsF"/>
    <property type="match status" value="1"/>
</dbReference>
<accession>A0A369QGB1</accession>
<keyword evidence="3" id="KW-1185">Reference proteome</keyword>
<dbReference type="GO" id="GO:0017168">
    <property type="term" value="F:5-oxoprolinase (ATP-hydrolyzing) activity"/>
    <property type="evidence" value="ECO:0007669"/>
    <property type="project" value="UniProtKB-UniRule"/>
</dbReference>
<dbReference type="GO" id="GO:0005524">
    <property type="term" value="F:ATP binding"/>
    <property type="evidence" value="ECO:0007669"/>
    <property type="project" value="UniProtKB-UniRule"/>
</dbReference>
<evidence type="ECO:0000313" key="2">
    <source>
        <dbReference type="EMBL" id="RDC63971.1"/>
    </source>
</evidence>
<evidence type="ECO:0000313" key="3">
    <source>
        <dbReference type="Proteomes" id="UP000253919"/>
    </source>
</evidence>
<comment type="function">
    <text evidence="1">Catalyzes the cleavage of 5-oxoproline to form L-glutamate coupled to the hydrolysis of ATP to ADP and inorganic phosphate.</text>
</comment>
<proteinExistence type="inferred from homology"/>
<keyword evidence="1" id="KW-0067">ATP-binding</keyword>
<dbReference type="InterPro" id="IPR011330">
    <property type="entry name" value="Glyco_hydro/deAcase_b/a-brl"/>
</dbReference>
<dbReference type="InterPro" id="IPR005501">
    <property type="entry name" value="LamB/YcsF/PxpA-like"/>
</dbReference>
<protein>
    <recommendedName>
        <fullName evidence="1">5-oxoprolinase subunit A</fullName>
        <shortName evidence="1">5-OPase subunit A</shortName>
        <ecNumber evidence="1">3.5.2.9</ecNumber>
    </recommendedName>
    <alternativeName>
        <fullName evidence="1">5-oxoprolinase (ATP-hydrolyzing) subunit A</fullName>
    </alternativeName>
</protein>
<dbReference type="CDD" id="cd10787">
    <property type="entry name" value="LamB_YcsF_like"/>
    <property type="match status" value="1"/>
</dbReference>
<dbReference type="Proteomes" id="UP000253919">
    <property type="component" value="Unassembled WGS sequence"/>
</dbReference>
<dbReference type="AlphaFoldDB" id="A0A369QGB1"/>
<dbReference type="OrthoDB" id="9773478at2"/>
<comment type="caution">
    <text evidence="2">The sequence shown here is derived from an EMBL/GenBank/DDBJ whole genome shotgun (WGS) entry which is preliminary data.</text>
</comment>
<organism evidence="2 3">
    <name type="scientific">Adhaeribacter pallidiroseus</name>
    <dbReference type="NCBI Taxonomy" id="2072847"/>
    <lineage>
        <taxon>Bacteria</taxon>
        <taxon>Pseudomonadati</taxon>
        <taxon>Bacteroidota</taxon>
        <taxon>Cytophagia</taxon>
        <taxon>Cytophagales</taxon>
        <taxon>Hymenobacteraceae</taxon>
        <taxon>Adhaeribacter</taxon>
    </lineage>
</organism>
<dbReference type="HAMAP" id="MF_00691">
    <property type="entry name" value="PxpA"/>
    <property type="match status" value="1"/>
</dbReference>
<keyword evidence="1" id="KW-0547">Nucleotide-binding</keyword>
<dbReference type="GO" id="GO:0005975">
    <property type="term" value="P:carbohydrate metabolic process"/>
    <property type="evidence" value="ECO:0007669"/>
    <property type="project" value="InterPro"/>
</dbReference>
<sequence>MNKTREVDLNCDLGESFGAYQLGNDEAILPYISSVNIACGFHAGDPTVMKKTVHLALQHGIAIGAHPGLPDLVGFGRRALAISPEEAYDMVVYQVGALAGFVKAAGATLHHVKPHGALYNMAAVNPWLAQAIAEAVYHTHPEVILYGLANSAFIKAGKEVGLLVASEVFADRTYQPDGTLIPRRHPQALITDEKEAISQVLQMVKTNSVKTLTGNFIPIQADTVCIHGDGPHAVAFAQKIKKALLQENIGIRASGKSS</sequence>
<dbReference type="NCBIfam" id="NF003814">
    <property type="entry name" value="PRK05406.1-3"/>
    <property type="match status" value="1"/>
</dbReference>
<dbReference type="NCBIfam" id="NF003813">
    <property type="entry name" value="PRK05406.1-2"/>
    <property type="match status" value="1"/>
</dbReference>
<keyword evidence="1" id="KW-0378">Hydrolase</keyword>
<reference evidence="2 3" key="1">
    <citation type="submission" date="2018-04" db="EMBL/GenBank/DDBJ databases">
        <title>Adhaeribacter sp. HMF7616 genome sequencing and assembly.</title>
        <authorList>
            <person name="Kang H."/>
            <person name="Kang J."/>
            <person name="Cha I."/>
            <person name="Kim H."/>
            <person name="Joh K."/>
        </authorList>
    </citation>
    <scope>NUCLEOTIDE SEQUENCE [LARGE SCALE GENOMIC DNA]</scope>
    <source>
        <strain evidence="2 3">HMF7616</strain>
    </source>
</reference>
<dbReference type="SUPFAM" id="SSF88713">
    <property type="entry name" value="Glycoside hydrolase/deacetylase"/>
    <property type="match status" value="1"/>
</dbReference>